<keyword evidence="13" id="KW-0239">DNA-directed DNA polymerase</keyword>
<evidence type="ECO:0000256" key="12">
    <source>
        <dbReference type="ARBA" id="ARBA00022840"/>
    </source>
</evidence>
<dbReference type="Pfam" id="PF13298">
    <property type="entry name" value="LigD_N"/>
    <property type="match status" value="1"/>
</dbReference>
<evidence type="ECO:0000256" key="6">
    <source>
        <dbReference type="ARBA" id="ARBA00022722"/>
    </source>
</evidence>
<evidence type="ECO:0000313" key="25">
    <source>
        <dbReference type="EMBL" id="TFD65342.1"/>
    </source>
</evidence>
<dbReference type="Proteomes" id="UP000298154">
    <property type="component" value="Unassembled WGS sequence"/>
</dbReference>
<evidence type="ECO:0000256" key="2">
    <source>
        <dbReference type="ARBA" id="ARBA00012727"/>
    </source>
</evidence>
<reference evidence="25 26" key="1">
    <citation type="submission" date="2019-03" db="EMBL/GenBank/DDBJ databases">
        <title>Genomics of glacier-inhabiting Cryobacterium strains.</title>
        <authorList>
            <person name="Liu Q."/>
            <person name="Xin Y.-H."/>
        </authorList>
    </citation>
    <scope>NUCLEOTIDE SEQUENCE [LARGE SCALE GENOMIC DNA]</scope>
    <source>
        <strain evidence="25 26">Sr36</strain>
    </source>
</reference>
<dbReference type="InterPro" id="IPR012309">
    <property type="entry name" value="DNA_ligase_ATP-dep_C"/>
</dbReference>
<dbReference type="GO" id="GO:0046872">
    <property type="term" value="F:metal ion binding"/>
    <property type="evidence" value="ECO:0007669"/>
    <property type="project" value="UniProtKB-KW"/>
</dbReference>
<dbReference type="Gene3D" id="2.40.50.140">
    <property type="entry name" value="Nucleic acid-binding proteins"/>
    <property type="match status" value="1"/>
</dbReference>
<keyword evidence="11" id="KW-0269">Exonuclease</keyword>
<accession>A0A4R9ALV0</accession>
<comment type="cofactor">
    <cofactor evidence="1">
        <name>Mn(2+)</name>
        <dbReference type="ChEBI" id="CHEBI:29035"/>
    </cofactor>
</comment>
<dbReference type="PROSITE" id="PS50160">
    <property type="entry name" value="DNA_LIGASE_A3"/>
    <property type="match status" value="1"/>
</dbReference>
<dbReference type="InterPro" id="IPR012340">
    <property type="entry name" value="NA-bd_OB-fold"/>
</dbReference>
<dbReference type="PANTHER" id="PTHR42705:SF2">
    <property type="entry name" value="BIFUNCTIONAL NON-HOMOLOGOUS END JOINING PROTEIN LIGD"/>
    <property type="match status" value="1"/>
</dbReference>
<dbReference type="GO" id="GO:0003677">
    <property type="term" value="F:DNA binding"/>
    <property type="evidence" value="ECO:0007669"/>
    <property type="project" value="UniProtKB-KW"/>
</dbReference>
<keyword evidence="12" id="KW-0067">ATP-binding</keyword>
<evidence type="ECO:0000256" key="13">
    <source>
        <dbReference type="ARBA" id="ARBA00022932"/>
    </source>
</evidence>
<dbReference type="Gene3D" id="3.30.470.30">
    <property type="entry name" value="DNA ligase/mRNA capping enzyme"/>
    <property type="match status" value="2"/>
</dbReference>
<evidence type="ECO:0000256" key="8">
    <source>
        <dbReference type="ARBA" id="ARBA00022741"/>
    </source>
</evidence>
<evidence type="ECO:0000256" key="23">
    <source>
        <dbReference type="SAM" id="MobiDB-lite"/>
    </source>
</evidence>
<evidence type="ECO:0000256" key="5">
    <source>
        <dbReference type="ARBA" id="ARBA00022695"/>
    </source>
</evidence>
<dbReference type="InterPro" id="IPR012310">
    <property type="entry name" value="DNA_ligase_ATP-dep_cent"/>
</dbReference>
<dbReference type="GO" id="GO:0006310">
    <property type="term" value="P:DNA recombination"/>
    <property type="evidence" value="ECO:0007669"/>
    <property type="project" value="UniProtKB-KW"/>
</dbReference>
<evidence type="ECO:0000256" key="18">
    <source>
        <dbReference type="ARBA" id="ARBA00023268"/>
    </source>
</evidence>
<dbReference type="CDD" id="cd07906">
    <property type="entry name" value="Adenylation_DNA_ligase_LigD_LigC"/>
    <property type="match status" value="1"/>
</dbReference>
<dbReference type="Pfam" id="PF01068">
    <property type="entry name" value="DNA_ligase_A_M"/>
    <property type="match status" value="2"/>
</dbReference>
<dbReference type="InterPro" id="IPR014145">
    <property type="entry name" value="LigD_pol_dom"/>
</dbReference>
<name>A0A4R9ALV0_9MICO</name>
<dbReference type="GO" id="GO:0005524">
    <property type="term" value="F:ATP binding"/>
    <property type="evidence" value="ECO:0007669"/>
    <property type="project" value="UniProtKB-KW"/>
</dbReference>
<evidence type="ECO:0000256" key="4">
    <source>
        <dbReference type="ARBA" id="ARBA00022679"/>
    </source>
</evidence>
<keyword evidence="14" id="KW-0238">DNA-binding</keyword>
<comment type="similarity">
    <text evidence="21">In the C-terminal section; belongs to the ATP-dependent DNA ligase family.</text>
</comment>
<gene>
    <name evidence="25" type="ORF">E3T47_10985</name>
</gene>
<dbReference type="InterPro" id="IPR014146">
    <property type="entry name" value="LigD_ligase_dom"/>
</dbReference>
<evidence type="ECO:0000256" key="21">
    <source>
        <dbReference type="ARBA" id="ARBA00049981"/>
    </source>
</evidence>
<evidence type="ECO:0000259" key="24">
    <source>
        <dbReference type="PROSITE" id="PS50160"/>
    </source>
</evidence>
<evidence type="ECO:0000256" key="19">
    <source>
        <dbReference type="ARBA" id="ARBA00029943"/>
    </source>
</evidence>
<dbReference type="Gene3D" id="3.90.920.10">
    <property type="entry name" value="DNA primase, PRIM domain"/>
    <property type="match status" value="1"/>
</dbReference>
<evidence type="ECO:0000256" key="16">
    <source>
        <dbReference type="ARBA" id="ARBA00023204"/>
    </source>
</evidence>
<dbReference type="GO" id="GO:0003910">
    <property type="term" value="F:DNA ligase (ATP) activity"/>
    <property type="evidence" value="ECO:0007669"/>
    <property type="project" value="UniProtKB-EC"/>
</dbReference>
<dbReference type="EMBL" id="SOHK01000015">
    <property type="protein sequence ID" value="TFD65342.1"/>
    <property type="molecule type" value="Genomic_DNA"/>
</dbReference>
<evidence type="ECO:0000313" key="26">
    <source>
        <dbReference type="Proteomes" id="UP000298154"/>
    </source>
</evidence>
<dbReference type="InterPro" id="IPR052171">
    <property type="entry name" value="NHEJ_LigD"/>
</dbReference>
<comment type="catalytic activity">
    <reaction evidence="20">
        <text>ATP + (deoxyribonucleotide)n-3'-hydroxyl + 5'-phospho-(deoxyribonucleotide)m = (deoxyribonucleotide)n+m + AMP + diphosphate.</text>
        <dbReference type="EC" id="6.5.1.1"/>
    </reaction>
</comment>
<dbReference type="AlphaFoldDB" id="A0A4R9ALV0"/>
<evidence type="ECO:0000256" key="1">
    <source>
        <dbReference type="ARBA" id="ARBA00001936"/>
    </source>
</evidence>
<dbReference type="NCBIfam" id="TIGR02778">
    <property type="entry name" value="ligD_pol"/>
    <property type="match status" value="1"/>
</dbReference>
<dbReference type="PROSITE" id="PS00333">
    <property type="entry name" value="DNA_LIGASE_A2"/>
    <property type="match status" value="1"/>
</dbReference>
<organism evidence="25 26">
    <name type="scientific">Cryobacterium ruanii</name>
    <dbReference type="NCBI Taxonomy" id="1259197"/>
    <lineage>
        <taxon>Bacteria</taxon>
        <taxon>Bacillati</taxon>
        <taxon>Actinomycetota</taxon>
        <taxon>Actinomycetes</taxon>
        <taxon>Micrococcales</taxon>
        <taxon>Microbacteriaceae</taxon>
        <taxon>Cryobacterium</taxon>
    </lineage>
</organism>
<dbReference type="CDD" id="cd04863">
    <property type="entry name" value="MtLigD_Pol_like"/>
    <property type="match status" value="1"/>
</dbReference>
<evidence type="ECO:0000256" key="22">
    <source>
        <dbReference type="ARBA" id="ARBA00049990"/>
    </source>
</evidence>
<evidence type="ECO:0000256" key="9">
    <source>
        <dbReference type="ARBA" id="ARBA00022763"/>
    </source>
</evidence>
<dbReference type="SUPFAM" id="SSF141571">
    <property type="entry name" value="Pentapeptide repeat-like"/>
    <property type="match status" value="1"/>
</dbReference>
<keyword evidence="18" id="KW-0511">Multifunctional enzyme</keyword>
<dbReference type="NCBIfam" id="TIGR02779">
    <property type="entry name" value="NHEJ_ligase_lig"/>
    <property type="match status" value="1"/>
</dbReference>
<dbReference type="InterPro" id="IPR033649">
    <property type="entry name" value="MtLigD_Pol-like"/>
</dbReference>
<keyword evidence="7" id="KW-0479">Metal-binding</keyword>
<dbReference type="GO" id="GO:0003887">
    <property type="term" value="F:DNA-directed DNA polymerase activity"/>
    <property type="evidence" value="ECO:0007669"/>
    <property type="project" value="UniProtKB-KW"/>
</dbReference>
<dbReference type="InterPro" id="IPR014144">
    <property type="entry name" value="LigD_PE_domain"/>
</dbReference>
<evidence type="ECO:0000256" key="3">
    <source>
        <dbReference type="ARBA" id="ARBA00022598"/>
    </source>
</evidence>
<keyword evidence="10" id="KW-0378">Hydrolase</keyword>
<keyword evidence="5" id="KW-0548">Nucleotidyltransferase</keyword>
<keyword evidence="15" id="KW-0233">DNA recombination</keyword>
<protein>
    <recommendedName>
        <fullName evidence="2">DNA ligase (ATP)</fullName>
        <ecNumber evidence="2">6.5.1.1</ecNumber>
    </recommendedName>
    <alternativeName>
        <fullName evidence="19">NHEJ DNA polymerase</fullName>
    </alternativeName>
</protein>
<dbReference type="RefSeq" id="WP_134556094.1">
    <property type="nucleotide sequence ID" value="NZ_SOHK01000015.1"/>
</dbReference>
<keyword evidence="26" id="KW-1185">Reference proteome</keyword>
<feature type="domain" description="ATP-dependent DNA ligase family profile" evidence="24">
    <location>
        <begin position="668"/>
        <end position="791"/>
    </location>
</feature>
<dbReference type="InterPro" id="IPR016059">
    <property type="entry name" value="DNA_ligase_ATP-dep_CS"/>
</dbReference>
<dbReference type="GO" id="GO:0004527">
    <property type="term" value="F:exonuclease activity"/>
    <property type="evidence" value="ECO:0007669"/>
    <property type="project" value="UniProtKB-KW"/>
</dbReference>
<comment type="caution">
    <text evidence="25">The sequence shown here is derived from an EMBL/GenBank/DDBJ whole genome shotgun (WGS) entry which is preliminary data.</text>
</comment>
<evidence type="ECO:0000256" key="11">
    <source>
        <dbReference type="ARBA" id="ARBA00022839"/>
    </source>
</evidence>
<dbReference type="PANTHER" id="PTHR42705">
    <property type="entry name" value="BIFUNCTIONAL NON-HOMOLOGOUS END JOINING PROTEIN LIGD"/>
    <property type="match status" value="1"/>
</dbReference>
<evidence type="ECO:0000256" key="7">
    <source>
        <dbReference type="ARBA" id="ARBA00022723"/>
    </source>
</evidence>
<dbReference type="NCBIfam" id="TIGR02777">
    <property type="entry name" value="LigD_PE_dom"/>
    <property type="match status" value="1"/>
</dbReference>
<sequence>MNASSQVVSIEGHRITLTHLDKVLYPETGTTKADVLAYYAAIAEVLIPHAMNRPATRKRWVHGIGTKENPGPMFFQKNLEPSTPSWVKRHEIAHKDHVNTYPMVNDLATLTWLGQMSALEIHVPQWQFGRTGTPRNPDRLVLDLDPGEGVGLLECAEVARLARLILQDMRLQPMPVTSGSRGIHLYAALDLSYTSDQVSAVAHELARALETDHRDLVVSDMKKSVRPGKVFVDWSQNNAAKTTIAPYSLRGRSHPMVATPRTWKELASADLEQLDYKQVLARLKRREDPLALLTADSFEHAGRDAGVANGSSAPALVSPDRLTVYRSKRDANKTPEPVLAATATASAGMSFVIQEHHARGLHWDFRLEHDGVLVSWALPRGVPVTPAQNRLAVHVEDHPLEYGSFEGNIPVGEYGAGDVSIWDRGVYELEKWRDDEVIVTLHGEADAGLGGTARFALIRTSDSHSHSSTAANNWLIHRMKPGGGASGGSRTNARPSSGPAARIAPPPSKNAYSPMLAAAGSEADLGADEWAFEMKWDGMRALAYLSLSEQSVRLVTRNGHDVTASYPDLVADLLSALAPGTGPPETEGVALDVTVLEGAVPDGAVLEGAVLDGAVLEGAVLDGAVLEGAVLDGAVLDGEIVAVDKRGRPDFGLLQTRMNLTEARSRVSAARKAPVQFMLFDVLELNGRPLTSFTYNARRDCLEAAVTATGSTQVPPRFHGDFNEAFQTSRQLGLEGVMAKRQNGRYTVGRRSRDWMKIKHFRTQEVVVGGWRPGHGNRSGAIGSLLLGVPTEGGLRYVGRVGTGFGERDLADIRSRLTRLVRKTTPFSDIPSTDAHGAVWTRPTLVAEVEFAEWTATGRLRQPSWRGWRPDKAPGDISSE</sequence>
<comment type="similarity">
    <text evidence="22">In the N-terminal section; belongs to the LigD polymerase family.</text>
</comment>
<evidence type="ECO:0000256" key="15">
    <source>
        <dbReference type="ARBA" id="ARBA00023172"/>
    </source>
</evidence>
<dbReference type="GO" id="GO:0006281">
    <property type="term" value="P:DNA repair"/>
    <property type="evidence" value="ECO:0007669"/>
    <property type="project" value="UniProtKB-KW"/>
</dbReference>
<proteinExistence type="inferred from homology"/>
<evidence type="ECO:0000256" key="14">
    <source>
        <dbReference type="ARBA" id="ARBA00023125"/>
    </source>
</evidence>
<keyword evidence="17" id="KW-0464">Manganese</keyword>
<evidence type="ECO:0000256" key="10">
    <source>
        <dbReference type="ARBA" id="ARBA00022801"/>
    </source>
</evidence>
<feature type="region of interest" description="Disordered" evidence="23">
    <location>
        <begin position="477"/>
        <end position="508"/>
    </location>
</feature>
<keyword evidence="6" id="KW-0540">Nuclease</keyword>
<keyword evidence="16" id="KW-0234">DNA repair</keyword>
<evidence type="ECO:0000256" key="20">
    <source>
        <dbReference type="ARBA" id="ARBA00034003"/>
    </source>
</evidence>
<dbReference type="CDD" id="cd07971">
    <property type="entry name" value="OBF_DNA_ligase_LigD"/>
    <property type="match status" value="1"/>
</dbReference>
<dbReference type="Pfam" id="PF21686">
    <property type="entry name" value="LigD_Prim-Pol"/>
    <property type="match status" value="1"/>
</dbReference>
<keyword evidence="9" id="KW-0227">DNA damage</keyword>
<keyword evidence="4" id="KW-0808">Transferase</keyword>
<dbReference type="OrthoDB" id="9802472at2"/>
<keyword evidence="3 25" id="KW-0436">Ligase</keyword>
<dbReference type="EC" id="6.5.1.1" evidence="2"/>
<evidence type="ECO:0000256" key="17">
    <source>
        <dbReference type="ARBA" id="ARBA00023211"/>
    </source>
</evidence>
<dbReference type="SUPFAM" id="SSF56091">
    <property type="entry name" value="DNA ligase/mRNA capping enzyme, catalytic domain"/>
    <property type="match status" value="1"/>
</dbReference>
<dbReference type="Pfam" id="PF04679">
    <property type="entry name" value="DNA_ligase_A_C"/>
    <property type="match status" value="1"/>
</dbReference>
<dbReference type="SUPFAM" id="SSF50249">
    <property type="entry name" value="Nucleic acid-binding proteins"/>
    <property type="match status" value="1"/>
</dbReference>
<keyword evidence="8" id="KW-0547">Nucleotide-binding</keyword>